<sequence>MKSSVSDFNSKSDVNLVTPWRSMYIGAFLAISTNIQYSIFFSTIWPYLQIIDPTVTVEYFSYVVGAYAIGNIICSPAFGWWSNKLKGITIPLYIGLVCQLVGNALYIILSQMSSGQKELMLVSRLITGVGTSSVSLLRSYAATASLDKDRSKAVSLISGGMAFGIIMGPSFNILFSPLSYPGINLFGFIDINIYTMPAILAVITNAGSILLINIFFREKYVGLANESSDKSSDKIIIVPPFDRQAVAIAFMTRFTQMFLYASLSTMGPIMAMMMFDLTKAETIQTISIAQGIQGTAALIVYILFISADIGKYGKTRRNVMIGIMILTVFHFITYPYPFYKGQVTMYASSKLENLNSSTELIGCDTDKFTWCEHLSPINIYLYFGAYSLCFGTAFPTVNSFINTLFSRILGPRRQGT</sequence>
<reference evidence="2" key="1">
    <citation type="submission" date="2016-11" db="UniProtKB">
        <authorList>
            <consortium name="WormBaseParasite"/>
        </authorList>
    </citation>
    <scope>IDENTIFICATION</scope>
    <source>
        <strain evidence="2">KR3021</strain>
    </source>
</reference>
<name>A0AC35TVN6_9BILA</name>
<protein>
    <submittedName>
        <fullName evidence="2">MFS domain-containing protein</fullName>
    </submittedName>
</protein>
<evidence type="ECO:0000313" key="2">
    <source>
        <dbReference type="WBParaSite" id="RSKR_0000455900.1"/>
    </source>
</evidence>
<dbReference type="WBParaSite" id="RSKR_0000455900.1">
    <property type="protein sequence ID" value="RSKR_0000455900.1"/>
    <property type="gene ID" value="RSKR_0000455900"/>
</dbReference>
<organism evidence="1 2">
    <name type="scientific">Rhabditophanes sp. KR3021</name>
    <dbReference type="NCBI Taxonomy" id="114890"/>
    <lineage>
        <taxon>Eukaryota</taxon>
        <taxon>Metazoa</taxon>
        <taxon>Ecdysozoa</taxon>
        <taxon>Nematoda</taxon>
        <taxon>Chromadorea</taxon>
        <taxon>Rhabditida</taxon>
        <taxon>Tylenchina</taxon>
        <taxon>Panagrolaimomorpha</taxon>
        <taxon>Strongyloidoidea</taxon>
        <taxon>Alloionematidae</taxon>
        <taxon>Rhabditophanes</taxon>
    </lineage>
</organism>
<proteinExistence type="predicted"/>
<dbReference type="Proteomes" id="UP000095286">
    <property type="component" value="Unplaced"/>
</dbReference>
<accession>A0AC35TVN6</accession>
<evidence type="ECO:0000313" key="1">
    <source>
        <dbReference type="Proteomes" id="UP000095286"/>
    </source>
</evidence>